<evidence type="ECO:0000313" key="2">
    <source>
        <dbReference type="EMBL" id="GGM33168.1"/>
    </source>
</evidence>
<gene>
    <name evidence="2" type="ORF">GCM10011608_17070</name>
</gene>
<dbReference type="EMBL" id="BMNB01000006">
    <property type="protein sequence ID" value="GGM33168.1"/>
    <property type="molecule type" value="Genomic_DNA"/>
</dbReference>
<name>A0A917TQD2_9ACTN</name>
<keyword evidence="1" id="KW-1133">Transmembrane helix</keyword>
<organism evidence="2 3">
    <name type="scientific">Micromonospora sonchi</name>
    <dbReference type="NCBI Taxonomy" id="1763543"/>
    <lineage>
        <taxon>Bacteria</taxon>
        <taxon>Bacillati</taxon>
        <taxon>Actinomycetota</taxon>
        <taxon>Actinomycetes</taxon>
        <taxon>Micromonosporales</taxon>
        <taxon>Micromonosporaceae</taxon>
        <taxon>Micromonospora</taxon>
    </lineage>
</organism>
<sequence length="98" mass="10556">MPRARLALTIGVVLFVASCVLPCGPLLDEIGASFPYQDPTPEMLEKQAAEIAAAEQALAARLQITVGVVLVGAAATAYGLWAWHRTRRSRRQAKIADR</sequence>
<dbReference type="AlphaFoldDB" id="A0A917TQD2"/>
<dbReference type="RefSeq" id="WP_189042263.1">
    <property type="nucleotide sequence ID" value="NZ_BMNB01000006.1"/>
</dbReference>
<evidence type="ECO:0000313" key="3">
    <source>
        <dbReference type="Proteomes" id="UP000608890"/>
    </source>
</evidence>
<comment type="caution">
    <text evidence="2">The sequence shown here is derived from an EMBL/GenBank/DDBJ whole genome shotgun (WGS) entry which is preliminary data.</text>
</comment>
<proteinExistence type="predicted"/>
<dbReference type="Proteomes" id="UP000608890">
    <property type="component" value="Unassembled WGS sequence"/>
</dbReference>
<evidence type="ECO:0000256" key="1">
    <source>
        <dbReference type="SAM" id="Phobius"/>
    </source>
</evidence>
<keyword evidence="3" id="KW-1185">Reference proteome</keyword>
<reference evidence="2" key="1">
    <citation type="journal article" date="2014" name="Int. J. Syst. Evol. Microbiol.">
        <title>Complete genome sequence of Corynebacterium casei LMG S-19264T (=DSM 44701T), isolated from a smear-ripened cheese.</title>
        <authorList>
            <consortium name="US DOE Joint Genome Institute (JGI-PGF)"/>
            <person name="Walter F."/>
            <person name="Albersmeier A."/>
            <person name="Kalinowski J."/>
            <person name="Ruckert C."/>
        </authorList>
    </citation>
    <scope>NUCLEOTIDE SEQUENCE</scope>
    <source>
        <strain evidence="2">CGMCC 4.7312</strain>
    </source>
</reference>
<dbReference type="PROSITE" id="PS51257">
    <property type="entry name" value="PROKAR_LIPOPROTEIN"/>
    <property type="match status" value="1"/>
</dbReference>
<feature type="transmembrane region" description="Helical" evidence="1">
    <location>
        <begin position="64"/>
        <end position="83"/>
    </location>
</feature>
<reference evidence="2" key="2">
    <citation type="submission" date="2020-09" db="EMBL/GenBank/DDBJ databases">
        <authorList>
            <person name="Sun Q."/>
            <person name="Zhou Y."/>
        </authorList>
    </citation>
    <scope>NUCLEOTIDE SEQUENCE</scope>
    <source>
        <strain evidence="2">CGMCC 4.7312</strain>
    </source>
</reference>
<accession>A0A917TQD2</accession>
<keyword evidence="1" id="KW-0472">Membrane</keyword>
<protein>
    <submittedName>
        <fullName evidence="2">Uncharacterized protein</fullName>
    </submittedName>
</protein>
<keyword evidence="1" id="KW-0812">Transmembrane</keyword>